<keyword evidence="2" id="KW-0732">Signal</keyword>
<dbReference type="Proteomes" id="UP000311469">
    <property type="component" value="Chromosome cSF1"/>
</dbReference>
<feature type="compositionally biased region" description="Polar residues" evidence="1">
    <location>
        <begin position="78"/>
        <end position="87"/>
    </location>
</feature>
<dbReference type="EMBL" id="CP041016">
    <property type="protein sequence ID" value="QDC38321.1"/>
    <property type="molecule type" value="Genomic_DNA"/>
</dbReference>
<accession>A0A5B8CLY0</accession>
<feature type="region of interest" description="Disordered" evidence="1">
    <location>
        <begin position="66"/>
        <end position="87"/>
    </location>
</feature>
<reference evidence="3 4" key="1">
    <citation type="submission" date="2019-06" db="EMBL/GenBank/DDBJ databases">
        <title>Genome organization and adaptive potential of archetypical organophosphate degarding Sphingobium fuliginis ATCC 27551.</title>
        <authorList>
            <person name="Sarwar A."/>
            <person name="Parthasarathy S."/>
            <person name="Singh C."/>
            <person name="Siddavattam D."/>
        </authorList>
    </citation>
    <scope>NUCLEOTIDE SEQUENCE [LARGE SCALE GENOMIC DNA]</scope>
    <source>
        <strain evidence="3 4">ATCC 27551</strain>
    </source>
</reference>
<dbReference type="KEGG" id="sufl:FIL70_14885"/>
<sequence length="87" mass="9506">MKLFPIILICGSVLAPPTFAADAPSGQAMSAESVAEKKICRRETVTGSFMPKRTCHTRAEWEAIEQNANAEKDRAGTRSLSGNWRPN</sequence>
<feature type="chain" id="PRO_5022872460" evidence="2">
    <location>
        <begin position="21"/>
        <end position="87"/>
    </location>
</feature>
<evidence type="ECO:0000256" key="2">
    <source>
        <dbReference type="SAM" id="SignalP"/>
    </source>
</evidence>
<proteinExistence type="predicted"/>
<evidence type="ECO:0000313" key="3">
    <source>
        <dbReference type="EMBL" id="QDC38321.1"/>
    </source>
</evidence>
<organism evidence="3 4">
    <name type="scientific">Sphingobium fuliginis ATCC 27551</name>
    <dbReference type="NCBI Taxonomy" id="1208342"/>
    <lineage>
        <taxon>Bacteria</taxon>
        <taxon>Pseudomonadati</taxon>
        <taxon>Pseudomonadota</taxon>
        <taxon>Alphaproteobacteria</taxon>
        <taxon>Sphingomonadales</taxon>
        <taxon>Sphingomonadaceae</taxon>
        <taxon>Sphingobium</taxon>
    </lineage>
</organism>
<gene>
    <name evidence="3" type="ORF">FIL70_14885</name>
</gene>
<evidence type="ECO:0000256" key="1">
    <source>
        <dbReference type="SAM" id="MobiDB-lite"/>
    </source>
</evidence>
<feature type="signal peptide" evidence="2">
    <location>
        <begin position="1"/>
        <end position="20"/>
    </location>
</feature>
<dbReference type="AlphaFoldDB" id="A0A5B8CLY0"/>
<protein>
    <submittedName>
        <fullName evidence="3">Uncharacterized protein</fullName>
    </submittedName>
</protein>
<dbReference type="RefSeq" id="WP_052628080.1">
    <property type="nucleotide sequence ID" value="NZ_CP041016.1"/>
</dbReference>
<evidence type="ECO:0000313" key="4">
    <source>
        <dbReference type="Proteomes" id="UP000311469"/>
    </source>
</evidence>
<name>A0A5B8CLY0_SPHSA</name>